<evidence type="ECO:0000256" key="1">
    <source>
        <dbReference type="SAM" id="MobiDB-lite"/>
    </source>
</evidence>
<feature type="compositionally biased region" description="Basic and acidic residues" evidence="1">
    <location>
        <begin position="282"/>
        <end position="297"/>
    </location>
</feature>
<keyword evidence="3" id="KW-1185">Reference proteome</keyword>
<name>A0A8H5B6S8_9AGAR</name>
<evidence type="ECO:0000313" key="2">
    <source>
        <dbReference type="EMBL" id="KAF5317568.1"/>
    </source>
</evidence>
<sequence>MLASNAHLLMQFRESASDETYELAKSFLQKTRTTMQSIVGPMSAGCPAVCILLASQRLNNNDFSEKDTQKQSSLNPKDFKKLYSAIKNALEEEEQSAVITYNALYDKYPTLKIWKKEFHPFIVDIEKALVETGEEPNTSVFRCSSFFFLWNAISPNVIPETMQYAADNHIVAKLMSNAILKLRTSHSDVEKTIKAHSKKVQERERAKLDQAPGASIPVPSPTTTTRKAREGQAPQKQTMASSSTLVPTSTVPTPTRTQSSRHATLVAQLPAPAGAIWKSRPKRELPSRDSPKKRVPEEAPMDVDEEPGTQSKKRRTTAETTPQAVESPSRVLRTPVRKNTQIFPPSALRSVSPKKPAKVPVVDPLQLLATFEDEPDESQEKRRFRPVYLEHRLWLARDPRLTAKTR</sequence>
<dbReference type="Proteomes" id="UP000567179">
    <property type="component" value="Unassembled WGS sequence"/>
</dbReference>
<dbReference type="EMBL" id="JAACJJ010000033">
    <property type="protein sequence ID" value="KAF5317568.1"/>
    <property type="molecule type" value="Genomic_DNA"/>
</dbReference>
<reference evidence="2 3" key="1">
    <citation type="journal article" date="2020" name="ISME J.">
        <title>Uncovering the hidden diversity of litter-decomposition mechanisms in mushroom-forming fungi.</title>
        <authorList>
            <person name="Floudas D."/>
            <person name="Bentzer J."/>
            <person name="Ahren D."/>
            <person name="Johansson T."/>
            <person name="Persson P."/>
            <person name="Tunlid A."/>
        </authorList>
    </citation>
    <scope>NUCLEOTIDE SEQUENCE [LARGE SCALE GENOMIC DNA]</scope>
    <source>
        <strain evidence="2 3">CBS 101986</strain>
    </source>
</reference>
<feature type="compositionally biased region" description="Low complexity" evidence="1">
    <location>
        <begin position="241"/>
        <end position="261"/>
    </location>
</feature>
<comment type="caution">
    <text evidence="2">The sequence shown here is derived from an EMBL/GenBank/DDBJ whole genome shotgun (WGS) entry which is preliminary data.</text>
</comment>
<organism evidence="2 3">
    <name type="scientific">Psilocybe cf. subviscida</name>
    <dbReference type="NCBI Taxonomy" id="2480587"/>
    <lineage>
        <taxon>Eukaryota</taxon>
        <taxon>Fungi</taxon>
        <taxon>Dikarya</taxon>
        <taxon>Basidiomycota</taxon>
        <taxon>Agaricomycotina</taxon>
        <taxon>Agaricomycetes</taxon>
        <taxon>Agaricomycetidae</taxon>
        <taxon>Agaricales</taxon>
        <taxon>Agaricineae</taxon>
        <taxon>Strophariaceae</taxon>
        <taxon>Psilocybe</taxon>
    </lineage>
</organism>
<evidence type="ECO:0000313" key="3">
    <source>
        <dbReference type="Proteomes" id="UP000567179"/>
    </source>
</evidence>
<feature type="region of interest" description="Disordered" evidence="1">
    <location>
        <begin position="191"/>
        <end position="358"/>
    </location>
</feature>
<dbReference type="AlphaFoldDB" id="A0A8H5B6S8"/>
<feature type="compositionally biased region" description="Basic and acidic residues" evidence="1">
    <location>
        <begin position="191"/>
        <end position="208"/>
    </location>
</feature>
<protein>
    <submittedName>
        <fullName evidence="2">Uncharacterized protein</fullName>
    </submittedName>
</protein>
<gene>
    <name evidence="2" type="ORF">D9619_013211</name>
</gene>
<accession>A0A8H5B6S8</accession>
<proteinExistence type="predicted"/>
<dbReference type="OrthoDB" id="3358956at2759"/>